<keyword evidence="3" id="KW-1185">Reference proteome</keyword>
<dbReference type="EnsemblBacteria" id="AAW87644">
    <property type="protein sequence ID" value="AAW87644"/>
    <property type="gene ID" value="VF_A0574"/>
</dbReference>
<dbReference type="AlphaFoldDB" id="Q5E001"/>
<evidence type="ECO:0000313" key="1">
    <source>
        <dbReference type="EMBL" id="AAW87644.1"/>
    </source>
</evidence>
<dbReference type="KEGG" id="vfi:VF_A0574"/>
<evidence type="ECO:0000313" key="2">
    <source>
        <dbReference type="EMBL" id="AAW87645.1"/>
    </source>
</evidence>
<sequence>MIDKYVLEAQRGGERIFSRLRAALKIGFKRVEVCL</sequence>
<dbReference type="EMBL" id="CP000021">
    <property type="protein sequence ID" value="AAW87644.1"/>
    <property type="molecule type" value="Genomic_DNA"/>
</dbReference>
<dbReference type="Proteomes" id="UP000000537">
    <property type="component" value="Chromosome II"/>
</dbReference>
<evidence type="ECO:0000313" key="3">
    <source>
        <dbReference type="Proteomes" id="UP000000537"/>
    </source>
</evidence>
<reference evidence="2 3" key="1">
    <citation type="journal article" date="2005" name="Proc. Natl. Acad. Sci. U.S.A.">
        <title>Complete genome sequence of Vibrio fischeri: a symbiotic bacterium with pathogenic congeners.</title>
        <authorList>
            <person name="Ruby E.G."/>
            <person name="Urbanowski M."/>
            <person name="Campbell J."/>
            <person name="Dunn A."/>
            <person name="Faini M."/>
            <person name="Gunsalus R."/>
            <person name="Lostroh P."/>
            <person name="Lupp C."/>
            <person name="McCann J."/>
            <person name="Millikan D."/>
            <person name="Schaefer A."/>
            <person name="Stabb E."/>
            <person name="Stevens A."/>
            <person name="Visick K."/>
            <person name="Whistler C."/>
            <person name="Greenberg E.P."/>
        </authorList>
    </citation>
    <scope>NUCLEOTIDE SEQUENCE [LARGE SCALE GENOMIC DNA]</scope>
    <source>
        <strain evidence="3">ATCC 700601 / ES114</strain>
        <strain evidence="2">ES114</strain>
    </source>
</reference>
<gene>
    <name evidence="1" type="ordered locus">VF_A0574</name>
    <name evidence="2" type="ordered locus">VF_A0575</name>
</gene>
<dbReference type="EnsemblBacteria" id="AAW87645">
    <property type="protein sequence ID" value="AAW87645"/>
    <property type="gene ID" value="VF_A0575"/>
</dbReference>
<name>Q5E001_ALIF1</name>
<dbReference type="EMBL" id="CP000021">
    <property type="protein sequence ID" value="AAW87645.1"/>
    <property type="molecule type" value="Genomic_DNA"/>
</dbReference>
<accession>Q5E001</accession>
<organism evidence="2 3">
    <name type="scientific">Aliivibrio fischeri (strain ATCC 700601 / ES114)</name>
    <name type="common">Vibrio fischeri</name>
    <dbReference type="NCBI Taxonomy" id="312309"/>
    <lineage>
        <taxon>Bacteria</taxon>
        <taxon>Pseudomonadati</taxon>
        <taxon>Pseudomonadota</taxon>
        <taxon>Gammaproteobacteria</taxon>
        <taxon>Vibrionales</taxon>
        <taxon>Vibrionaceae</taxon>
        <taxon>Aliivibrio</taxon>
    </lineage>
</organism>
<dbReference type="KEGG" id="vfi:VF_A0575"/>
<dbReference type="HOGENOM" id="CLU_3368001_0_0_6"/>
<proteinExistence type="predicted"/>
<protein>
    <submittedName>
        <fullName evidence="2">Uncharacterized protein</fullName>
    </submittedName>
</protein>
<reference evidence="2" key="2">
    <citation type="journal article" date="2008" name="BMC Genomics">
        <title>Comparative genomics-based investigation of resequencing targets in Vibrio fischeri: focus on point miscalls and artefactual expansions.</title>
        <authorList>
            <person name="Mandel M.J."/>
            <person name="Stabb E.V."/>
            <person name="Ruby E.G."/>
        </authorList>
    </citation>
    <scope>NUCLEOTIDE SEQUENCE</scope>
    <source>
        <strain evidence="2">ES114</strain>
    </source>
</reference>